<feature type="region of interest" description="Disordered" evidence="1">
    <location>
        <begin position="26"/>
        <end position="50"/>
    </location>
</feature>
<dbReference type="Proteomes" id="UP000215335">
    <property type="component" value="Unassembled WGS sequence"/>
</dbReference>
<feature type="compositionally biased region" description="Basic and acidic residues" evidence="1">
    <location>
        <begin position="131"/>
        <end position="143"/>
    </location>
</feature>
<reference evidence="2 3" key="1">
    <citation type="journal article" date="2017" name="Curr. Biol.">
        <title>The Evolution of Venom by Co-option of Single-Copy Genes.</title>
        <authorList>
            <person name="Martinson E.O."/>
            <person name="Mrinalini"/>
            <person name="Kelkar Y.D."/>
            <person name="Chang C.H."/>
            <person name="Werren J.H."/>
        </authorList>
    </citation>
    <scope>NUCLEOTIDE SEQUENCE [LARGE SCALE GENOMIC DNA]</scope>
    <source>
        <strain evidence="2 3">Alberta</strain>
        <tissue evidence="2">Whole body</tissue>
    </source>
</reference>
<keyword evidence="3" id="KW-1185">Reference proteome</keyword>
<evidence type="ECO:0000256" key="1">
    <source>
        <dbReference type="SAM" id="MobiDB-lite"/>
    </source>
</evidence>
<organism evidence="2 3">
    <name type="scientific">Trichomalopsis sarcophagae</name>
    <dbReference type="NCBI Taxonomy" id="543379"/>
    <lineage>
        <taxon>Eukaryota</taxon>
        <taxon>Metazoa</taxon>
        <taxon>Ecdysozoa</taxon>
        <taxon>Arthropoda</taxon>
        <taxon>Hexapoda</taxon>
        <taxon>Insecta</taxon>
        <taxon>Pterygota</taxon>
        <taxon>Neoptera</taxon>
        <taxon>Endopterygota</taxon>
        <taxon>Hymenoptera</taxon>
        <taxon>Apocrita</taxon>
        <taxon>Proctotrupomorpha</taxon>
        <taxon>Chalcidoidea</taxon>
        <taxon>Pteromalidae</taxon>
        <taxon>Pteromalinae</taxon>
        <taxon>Trichomalopsis</taxon>
    </lineage>
</organism>
<evidence type="ECO:0000313" key="2">
    <source>
        <dbReference type="EMBL" id="OXU31320.1"/>
    </source>
</evidence>
<name>A0A232FLD3_9HYME</name>
<dbReference type="AlphaFoldDB" id="A0A232FLD3"/>
<dbReference type="EMBL" id="NNAY01000069">
    <property type="protein sequence ID" value="OXU31320.1"/>
    <property type="molecule type" value="Genomic_DNA"/>
</dbReference>
<proteinExistence type="predicted"/>
<feature type="compositionally biased region" description="Polar residues" evidence="1">
    <location>
        <begin position="38"/>
        <end position="50"/>
    </location>
</feature>
<gene>
    <name evidence="2" type="ORF">TSAR_006354</name>
</gene>
<accession>A0A232FLD3</accession>
<protein>
    <submittedName>
        <fullName evidence="2">Uncharacterized protein</fullName>
    </submittedName>
</protein>
<feature type="region of interest" description="Disordered" evidence="1">
    <location>
        <begin position="129"/>
        <end position="183"/>
    </location>
</feature>
<sequence length="183" mass="20596">MADRRVLPYGAIRDLTKGDHGMEVLAEQGDKEKPPISGSPTPKPVQQGNTFSGLKRIITEVNEYAKGKTNVYGPIKTGLSNALIELGKIEKKGMALLKVPELRLRVRRTGTNSSTQQMIEYRQYRQKAIKARKEEEEHNEAGKGSRRPNRGLSVHTKEHRRHLKTDSKTQSFGDPVEGVARRR</sequence>
<evidence type="ECO:0000313" key="3">
    <source>
        <dbReference type="Proteomes" id="UP000215335"/>
    </source>
</evidence>
<comment type="caution">
    <text evidence="2">The sequence shown here is derived from an EMBL/GenBank/DDBJ whole genome shotgun (WGS) entry which is preliminary data.</text>
</comment>